<feature type="compositionally biased region" description="Polar residues" evidence="2">
    <location>
        <begin position="123"/>
        <end position="133"/>
    </location>
</feature>
<dbReference type="PROSITE" id="PS50157">
    <property type="entry name" value="ZINC_FINGER_C2H2_2"/>
    <property type="match status" value="2"/>
</dbReference>
<feature type="region of interest" description="Disordered" evidence="2">
    <location>
        <begin position="78"/>
        <end position="136"/>
    </location>
</feature>
<dbReference type="AlphaFoldDB" id="A0A6A6UNE4"/>
<protein>
    <recommendedName>
        <fullName evidence="3">C2H2-type domain-containing protein</fullName>
    </recommendedName>
</protein>
<evidence type="ECO:0000259" key="3">
    <source>
        <dbReference type="PROSITE" id="PS50157"/>
    </source>
</evidence>
<keyword evidence="1" id="KW-0479">Metal-binding</keyword>
<proteinExistence type="predicted"/>
<feature type="domain" description="C2H2-type" evidence="3">
    <location>
        <begin position="200"/>
        <end position="230"/>
    </location>
</feature>
<reference evidence="4" key="1">
    <citation type="journal article" date="2020" name="Stud. Mycol.">
        <title>101 Dothideomycetes genomes: a test case for predicting lifestyles and emergence of pathogens.</title>
        <authorList>
            <person name="Haridas S."/>
            <person name="Albert R."/>
            <person name="Binder M."/>
            <person name="Bloem J."/>
            <person name="Labutti K."/>
            <person name="Salamov A."/>
            <person name="Andreopoulos B."/>
            <person name="Baker S."/>
            <person name="Barry K."/>
            <person name="Bills G."/>
            <person name="Bluhm B."/>
            <person name="Cannon C."/>
            <person name="Castanera R."/>
            <person name="Culley D."/>
            <person name="Daum C."/>
            <person name="Ezra D."/>
            <person name="Gonzalez J."/>
            <person name="Henrissat B."/>
            <person name="Kuo A."/>
            <person name="Liang C."/>
            <person name="Lipzen A."/>
            <person name="Lutzoni F."/>
            <person name="Magnuson J."/>
            <person name="Mondo S."/>
            <person name="Nolan M."/>
            <person name="Ohm R."/>
            <person name="Pangilinan J."/>
            <person name="Park H.-J."/>
            <person name="Ramirez L."/>
            <person name="Alfaro M."/>
            <person name="Sun H."/>
            <person name="Tritt A."/>
            <person name="Yoshinaga Y."/>
            <person name="Zwiers L.-H."/>
            <person name="Turgeon B."/>
            <person name="Goodwin S."/>
            <person name="Spatafora J."/>
            <person name="Crous P."/>
            <person name="Grigoriev I."/>
        </authorList>
    </citation>
    <scope>NUCLEOTIDE SEQUENCE</scope>
    <source>
        <strain evidence="4">CBS 115976</strain>
    </source>
</reference>
<dbReference type="SUPFAM" id="SSF57667">
    <property type="entry name" value="beta-beta-alpha zinc fingers"/>
    <property type="match status" value="1"/>
</dbReference>
<keyword evidence="1" id="KW-0862">Zinc</keyword>
<dbReference type="EMBL" id="MU004231">
    <property type="protein sequence ID" value="KAF2673021.1"/>
    <property type="molecule type" value="Genomic_DNA"/>
</dbReference>
<sequence length="562" mass="62259">MSTTTMELVQPTSSLALNQLSEEDRKLVARLKQTYPSHILDAVFQDGFPQGQLSGWDTTASSSRASTASSTLYVASNDGDTLCSSRESRSSNTSFGERGSLWKKRAASVPRHRLSGDSRPRTSRGNSESNETRITLRPRPSQVVSLASIDSVTTPPPRTSSLPVAEISTLFFCTVCERSFQDRSSWQEHEYTVHEQQYYWLCPNDDCDKVFTKVTDFIKHHQADHACGKCYHGAENQRPLPSKRAWACGFDQCKGMFNSWEERCDHVAGHFESLARVDDATSQPSQWKFTNVIRNLLRQADIKDAYKRVMIKTHGEDKVFWPKMRWQAENSTELLRRLEYRDFREGVQAIACAACQLGHPASAEAVKIAVHPVDDTETKPLPNLPANVDFLHIDKFPQPGKNPFDLYGPVPPSPIIQLDFLSDANSDMEVGRTHSSQSSVSQVPYSLYPSPTIGEKEVAFPPAPPKSQAPSILSVTPSEVHSFSSPAEQYPYTTAATWATCSGPAGSENSPPRPKTPSSLLRSAKGLLKKKSAPQMSRHNSIECGSFNSDAATQNIAHYTAS</sequence>
<dbReference type="Proteomes" id="UP000799302">
    <property type="component" value="Unassembled WGS sequence"/>
</dbReference>
<keyword evidence="1" id="KW-0863">Zinc-finger</keyword>
<feature type="compositionally biased region" description="Basic residues" evidence="2">
    <location>
        <begin position="101"/>
        <end position="113"/>
    </location>
</feature>
<dbReference type="OrthoDB" id="654211at2759"/>
<evidence type="ECO:0000256" key="1">
    <source>
        <dbReference type="PROSITE-ProRule" id="PRU00042"/>
    </source>
</evidence>
<feature type="domain" description="C2H2-type" evidence="3">
    <location>
        <begin position="171"/>
        <end position="199"/>
    </location>
</feature>
<dbReference type="SMART" id="SM00355">
    <property type="entry name" value="ZnF_C2H2"/>
    <property type="match status" value="3"/>
</dbReference>
<evidence type="ECO:0000313" key="4">
    <source>
        <dbReference type="EMBL" id="KAF2673021.1"/>
    </source>
</evidence>
<organism evidence="4 5">
    <name type="scientific">Microthyrium microscopicum</name>
    <dbReference type="NCBI Taxonomy" id="703497"/>
    <lineage>
        <taxon>Eukaryota</taxon>
        <taxon>Fungi</taxon>
        <taxon>Dikarya</taxon>
        <taxon>Ascomycota</taxon>
        <taxon>Pezizomycotina</taxon>
        <taxon>Dothideomycetes</taxon>
        <taxon>Dothideomycetes incertae sedis</taxon>
        <taxon>Microthyriales</taxon>
        <taxon>Microthyriaceae</taxon>
        <taxon>Microthyrium</taxon>
    </lineage>
</organism>
<gene>
    <name evidence="4" type="ORF">BT63DRAFT_410077</name>
</gene>
<dbReference type="InterPro" id="IPR013087">
    <property type="entry name" value="Znf_C2H2_type"/>
</dbReference>
<dbReference type="InterPro" id="IPR036236">
    <property type="entry name" value="Znf_C2H2_sf"/>
</dbReference>
<dbReference type="PROSITE" id="PS00028">
    <property type="entry name" value="ZINC_FINGER_C2H2_1"/>
    <property type="match status" value="2"/>
</dbReference>
<feature type="region of interest" description="Disordered" evidence="2">
    <location>
        <begin position="502"/>
        <end position="547"/>
    </location>
</feature>
<keyword evidence="5" id="KW-1185">Reference proteome</keyword>
<name>A0A6A6UNE4_9PEZI</name>
<evidence type="ECO:0000256" key="2">
    <source>
        <dbReference type="SAM" id="MobiDB-lite"/>
    </source>
</evidence>
<accession>A0A6A6UNE4</accession>
<evidence type="ECO:0000313" key="5">
    <source>
        <dbReference type="Proteomes" id="UP000799302"/>
    </source>
</evidence>
<dbReference type="GO" id="GO:0008270">
    <property type="term" value="F:zinc ion binding"/>
    <property type="evidence" value="ECO:0007669"/>
    <property type="project" value="UniProtKB-KW"/>
</dbReference>
<dbReference type="Gene3D" id="3.30.160.60">
    <property type="entry name" value="Classic Zinc Finger"/>
    <property type="match status" value="1"/>
</dbReference>